<evidence type="ECO:0000256" key="2">
    <source>
        <dbReference type="ARBA" id="ARBA00023125"/>
    </source>
</evidence>
<dbReference type="InterPro" id="IPR019888">
    <property type="entry name" value="Tscrpt_reg_AsnC-like"/>
</dbReference>
<evidence type="ECO:0000313" key="6">
    <source>
        <dbReference type="Proteomes" id="UP001597187"/>
    </source>
</evidence>
<dbReference type="PANTHER" id="PTHR43413">
    <property type="entry name" value="TRANSCRIPTIONAL REGULATOR, ASNC FAMILY"/>
    <property type="match status" value="1"/>
</dbReference>
<feature type="domain" description="HTH asnC-type" evidence="4">
    <location>
        <begin position="10"/>
        <end position="54"/>
    </location>
</feature>
<sequence>MSGSPSDQFDEIDGHILRILSLDPRAPYSDIAEQLKEVGFEMSSEGIRYRVRKLMKATRTFFLLDPEDLGWNIVRVSVSAARHEGAKDEAFARMTELPFWHVTRGLGTTDIFAIGMARSVSEIEEYMTLIDELECVESTGYIIVTDRVSNLNHYYRTSD</sequence>
<evidence type="ECO:0000256" key="1">
    <source>
        <dbReference type="ARBA" id="ARBA00023015"/>
    </source>
</evidence>
<dbReference type="Pfam" id="PF13404">
    <property type="entry name" value="HTH_AsnC-type"/>
    <property type="match status" value="1"/>
</dbReference>
<dbReference type="InterPro" id="IPR000485">
    <property type="entry name" value="AsnC-type_HTH_dom"/>
</dbReference>
<dbReference type="AlphaFoldDB" id="A0ABD6AXP0"/>
<evidence type="ECO:0000313" key="5">
    <source>
        <dbReference type="EMBL" id="MFD1514337.1"/>
    </source>
</evidence>
<name>A0ABD6AXP0_9EURY</name>
<dbReference type="SMART" id="SM00344">
    <property type="entry name" value="HTH_ASNC"/>
    <property type="match status" value="1"/>
</dbReference>
<keyword evidence="6" id="KW-1185">Reference proteome</keyword>
<protein>
    <submittedName>
        <fullName evidence="5">Lrp/AsnC family transcriptional regulator</fullName>
    </submittedName>
</protein>
<accession>A0ABD6AXP0</accession>
<dbReference type="GO" id="GO:0003677">
    <property type="term" value="F:DNA binding"/>
    <property type="evidence" value="ECO:0007669"/>
    <property type="project" value="UniProtKB-KW"/>
</dbReference>
<dbReference type="RefSeq" id="WP_250874307.1">
    <property type="nucleotide sequence ID" value="NZ_JALXFV010000007.1"/>
</dbReference>
<proteinExistence type="predicted"/>
<keyword evidence="1" id="KW-0805">Transcription regulation</keyword>
<dbReference type="EMBL" id="JBHUDC010000007">
    <property type="protein sequence ID" value="MFD1514337.1"/>
    <property type="molecule type" value="Genomic_DNA"/>
</dbReference>
<gene>
    <name evidence="5" type="ORF">ACFSBT_13730</name>
</gene>
<keyword evidence="3" id="KW-0804">Transcription</keyword>
<dbReference type="InterPro" id="IPR050684">
    <property type="entry name" value="HTH-Siroheme_Decarb"/>
</dbReference>
<dbReference type="PANTHER" id="PTHR43413:SF4">
    <property type="entry name" value="HTH-TYPE TRANSCRIPTIONAL REGULATOR LYSM"/>
    <property type="match status" value="1"/>
</dbReference>
<keyword evidence="2" id="KW-0238">DNA-binding</keyword>
<reference evidence="5 6" key="1">
    <citation type="journal article" date="2019" name="Int. J. Syst. Evol. Microbiol.">
        <title>The Global Catalogue of Microorganisms (GCM) 10K type strain sequencing project: providing services to taxonomists for standard genome sequencing and annotation.</title>
        <authorList>
            <consortium name="The Broad Institute Genomics Platform"/>
            <consortium name="The Broad Institute Genome Sequencing Center for Infectious Disease"/>
            <person name="Wu L."/>
            <person name="Ma J."/>
        </authorList>
    </citation>
    <scope>NUCLEOTIDE SEQUENCE [LARGE SCALE GENOMIC DNA]</scope>
    <source>
        <strain evidence="5 6">CGMCC 1.12563</strain>
    </source>
</reference>
<dbReference type="Proteomes" id="UP001597187">
    <property type="component" value="Unassembled WGS sequence"/>
</dbReference>
<organism evidence="5 6">
    <name type="scientific">Halomarina rubra</name>
    <dbReference type="NCBI Taxonomy" id="2071873"/>
    <lineage>
        <taxon>Archaea</taxon>
        <taxon>Methanobacteriati</taxon>
        <taxon>Methanobacteriota</taxon>
        <taxon>Stenosarchaea group</taxon>
        <taxon>Halobacteria</taxon>
        <taxon>Halobacteriales</taxon>
        <taxon>Natronomonadaceae</taxon>
        <taxon>Halomarina</taxon>
    </lineage>
</organism>
<evidence type="ECO:0000256" key="3">
    <source>
        <dbReference type="ARBA" id="ARBA00023163"/>
    </source>
</evidence>
<evidence type="ECO:0000259" key="4">
    <source>
        <dbReference type="Pfam" id="PF13404"/>
    </source>
</evidence>
<comment type="caution">
    <text evidence="5">The sequence shown here is derived from an EMBL/GenBank/DDBJ whole genome shotgun (WGS) entry which is preliminary data.</text>
</comment>
<dbReference type="InterPro" id="IPR036388">
    <property type="entry name" value="WH-like_DNA-bd_sf"/>
</dbReference>
<dbReference type="Gene3D" id="1.10.10.10">
    <property type="entry name" value="Winged helix-like DNA-binding domain superfamily/Winged helix DNA-binding domain"/>
    <property type="match status" value="1"/>
</dbReference>